<dbReference type="KEGG" id="dho:Dia5BBH33_01490"/>
<dbReference type="EMBL" id="AP019697">
    <property type="protein sequence ID" value="BBK24214.1"/>
    <property type="molecule type" value="Genomic_DNA"/>
</dbReference>
<feature type="transmembrane region" description="Helical" evidence="6">
    <location>
        <begin position="247"/>
        <end position="266"/>
    </location>
</feature>
<proteinExistence type="predicted"/>
<dbReference type="Proteomes" id="UP000320585">
    <property type="component" value="Chromosome"/>
</dbReference>
<keyword evidence="2" id="KW-0813">Transport</keyword>
<dbReference type="GO" id="GO:0005886">
    <property type="term" value="C:plasma membrane"/>
    <property type="evidence" value="ECO:0007669"/>
    <property type="project" value="UniProtKB-SubCell"/>
</dbReference>
<feature type="transmembrane region" description="Helical" evidence="6">
    <location>
        <begin position="97"/>
        <end position="119"/>
    </location>
</feature>
<keyword evidence="9" id="KW-1185">Reference proteome</keyword>
<dbReference type="Pfam" id="PF07690">
    <property type="entry name" value="MFS_1"/>
    <property type="match status" value="1"/>
</dbReference>
<feature type="transmembrane region" description="Helical" evidence="6">
    <location>
        <begin position="39"/>
        <end position="60"/>
    </location>
</feature>
<dbReference type="InterPro" id="IPR036259">
    <property type="entry name" value="MFS_trans_sf"/>
</dbReference>
<feature type="transmembrane region" description="Helical" evidence="6">
    <location>
        <begin position="356"/>
        <end position="380"/>
    </location>
</feature>
<dbReference type="RefSeq" id="WP_143332154.1">
    <property type="nucleotide sequence ID" value="NZ_AP019697.1"/>
</dbReference>
<evidence type="ECO:0000313" key="8">
    <source>
        <dbReference type="EMBL" id="BBK24214.1"/>
    </source>
</evidence>
<name>A0A8D4UTB4_9FIRM</name>
<feature type="transmembrane region" description="Helical" evidence="6">
    <location>
        <begin position="72"/>
        <end position="91"/>
    </location>
</feature>
<dbReference type="AlphaFoldDB" id="A0A8D4UTB4"/>
<evidence type="ECO:0000256" key="6">
    <source>
        <dbReference type="SAM" id="Phobius"/>
    </source>
</evidence>
<evidence type="ECO:0000256" key="3">
    <source>
        <dbReference type="ARBA" id="ARBA00022692"/>
    </source>
</evidence>
<keyword evidence="5 6" id="KW-0472">Membrane</keyword>
<comment type="subcellular location">
    <subcellularLocation>
        <location evidence="1">Cell membrane</location>
        <topology evidence="1">Multi-pass membrane protein</topology>
    </subcellularLocation>
</comment>
<dbReference type="Gene3D" id="1.20.1250.20">
    <property type="entry name" value="MFS general substrate transporter like domains"/>
    <property type="match status" value="2"/>
</dbReference>
<reference evidence="9" key="1">
    <citation type="submission" date="2019-05" db="EMBL/GenBank/DDBJ databases">
        <title>Complete genome sequencing of Dialister sp. strain 5BBH33.</title>
        <authorList>
            <person name="Sakamoto M."/>
            <person name="Murakami T."/>
            <person name="Mori H."/>
        </authorList>
    </citation>
    <scope>NUCLEOTIDE SEQUENCE [LARGE SCALE GENOMIC DNA]</scope>
    <source>
        <strain evidence="9">5BBH33</strain>
    </source>
</reference>
<dbReference type="GO" id="GO:0022857">
    <property type="term" value="F:transmembrane transporter activity"/>
    <property type="evidence" value="ECO:0007669"/>
    <property type="project" value="InterPro"/>
</dbReference>
<feature type="domain" description="Major facilitator superfamily (MFS) profile" evidence="7">
    <location>
        <begin position="7"/>
        <end position="385"/>
    </location>
</feature>
<accession>A0A8D4UTB4</accession>
<evidence type="ECO:0000313" key="9">
    <source>
        <dbReference type="Proteomes" id="UP000320585"/>
    </source>
</evidence>
<feature type="transmembrane region" description="Helical" evidence="6">
    <location>
        <begin position="131"/>
        <end position="151"/>
    </location>
</feature>
<dbReference type="CDD" id="cd17478">
    <property type="entry name" value="MFS_FsR"/>
    <property type="match status" value="1"/>
</dbReference>
<dbReference type="InterPro" id="IPR020846">
    <property type="entry name" value="MFS_dom"/>
</dbReference>
<dbReference type="InterPro" id="IPR011701">
    <property type="entry name" value="MFS"/>
</dbReference>
<dbReference type="PANTHER" id="PTHR43129">
    <property type="entry name" value="FOSMIDOMYCIN RESISTANCE PROTEIN"/>
    <property type="match status" value="1"/>
</dbReference>
<organism evidence="8 9">
    <name type="scientific">Dialister hominis</name>
    <dbReference type="NCBI Taxonomy" id="2582419"/>
    <lineage>
        <taxon>Bacteria</taxon>
        <taxon>Bacillati</taxon>
        <taxon>Bacillota</taxon>
        <taxon>Negativicutes</taxon>
        <taxon>Veillonellales</taxon>
        <taxon>Veillonellaceae</taxon>
        <taxon>Dialister</taxon>
    </lineage>
</organism>
<evidence type="ECO:0000259" key="7">
    <source>
        <dbReference type="PROSITE" id="PS50850"/>
    </source>
</evidence>
<evidence type="ECO:0000256" key="5">
    <source>
        <dbReference type="ARBA" id="ARBA00023136"/>
    </source>
</evidence>
<protein>
    <submittedName>
        <fullName evidence="8">MFS transporter</fullName>
    </submittedName>
</protein>
<dbReference type="GeneID" id="92715366"/>
<dbReference type="SUPFAM" id="SSF103473">
    <property type="entry name" value="MFS general substrate transporter"/>
    <property type="match status" value="1"/>
</dbReference>
<feature type="transmembrane region" description="Helical" evidence="6">
    <location>
        <begin position="220"/>
        <end position="241"/>
    </location>
</feature>
<feature type="transmembrane region" description="Helical" evidence="6">
    <location>
        <begin position="295"/>
        <end position="318"/>
    </location>
</feature>
<evidence type="ECO:0000256" key="1">
    <source>
        <dbReference type="ARBA" id="ARBA00004651"/>
    </source>
</evidence>
<dbReference type="PROSITE" id="PS50850">
    <property type="entry name" value="MFS"/>
    <property type="match status" value="1"/>
</dbReference>
<dbReference type="PANTHER" id="PTHR43129:SF1">
    <property type="entry name" value="FOSMIDOMYCIN RESISTANCE PROTEIN"/>
    <property type="match status" value="1"/>
</dbReference>
<keyword evidence="3 6" id="KW-0812">Transmembrane</keyword>
<feature type="transmembrane region" description="Helical" evidence="6">
    <location>
        <begin position="157"/>
        <end position="177"/>
    </location>
</feature>
<sequence>MKQQSSAIYLFALGHLSVDWAQGAIPALLPYFIAHYGLNYQSAGALIFANVLLASILQPLFGYYSDKISRPWFVPLGPVLCGLAVTAMGFLTNYYAIFAAAILCGVGSALFHPEAALMVNRISGEKKGKAMGTFSVGGNGGFAIGPILAGICAYHLGIHSLVIFGIVNLFAAALLYSRSRKVFADTRVADRKKVSSGETGETDDWPSFGKLSVCILARSMGFTLSNTFIPLLWIGALGATASQGTTALSILFGIGAVCTYFGGMLSDRLGYRTIIRTAFCIMVPAYFLLTNTTNLFLATALLVPCAISVFSGYSPMVILGQTYLGRNAGFASGVTLGLSTTLGGIFAPIVGWAADIWGLTAALQILWIAGILGAIAAFTLKNPAMEKAK</sequence>
<keyword evidence="4 6" id="KW-1133">Transmembrane helix</keyword>
<feature type="transmembrane region" description="Helical" evidence="6">
    <location>
        <begin position="273"/>
        <end position="289"/>
    </location>
</feature>
<dbReference type="OrthoDB" id="9770492at2"/>
<gene>
    <name evidence="8" type="ORF">Dia5BBH33_01490</name>
</gene>
<evidence type="ECO:0000256" key="4">
    <source>
        <dbReference type="ARBA" id="ARBA00022989"/>
    </source>
</evidence>
<evidence type="ECO:0000256" key="2">
    <source>
        <dbReference type="ARBA" id="ARBA00022448"/>
    </source>
</evidence>
<feature type="transmembrane region" description="Helical" evidence="6">
    <location>
        <begin position="330"/>
        <end position="350"/>
    </location>
</feature>